<dbReference type="InterPro" id="IPR009049">
    <property type="entry name" value="Argininosuccinate_lyase"/>
</dbReference>
<dbReference type="InterPro" id="IPR022761">
    <property type="entry name" value="Fumarate_lyase_N"/>
</dbReference>
<dbReference type="GO" id="GO:0004056">
    <property type="term" value="F:argininosuccinate lyase activity"/>
    <property type="evidence" value="ECO:0007669"/>
    <property type="project" value="UniProtKB-EC"/>
</dbReference>
<proteinExistence type="predicted"/>
<evidence type="ECO:0000313" key="7">
    <source>
        <dbReference type="Proteomes" id="UP000298180"/>
    </source>
</evidence>
<dbReference type="Proteomes" id="UP000298180">
    <property type="component" value="Unassembled WGS sequence"/>
</dbReference>
<dbReference type="PANTHER" id="PTHR43814:SF1">
    <property type="entry name" value="ARGININOSUCCINATE LYASE"/>
    <property type="match status" value="1"/>
</dbReference>
<evidence type="ECO:0000259" key="5">
    <source>
        <dbReference type="Pfam" id="PF00206"/>
    </source>
</evidence>
<keyword evidence="4" id="KW-0055">Arginine biosynthesis</keyword>
<dbReference type="Gene3D" id="1.10.40.30">
    <property type="entry name" value="Fumarase/aspartase (C-terminal domain)"/>
    <property type="match status" value="1"/>
</dbReference>
<evidence type="ECO:0000313" key="6">
    <source>
        <dbReference type="EMBL" id="TFZ02638.1"/>
    </source>
</evidence>
<evidence type="ECO:0000256" key="2">
    <source>
        <dbReference type="ARBA" id="ARBA00004941"/>
    </source>
</evidence>
<evidence type="ECO:0000256" key="1">
    <source>
        <dbReference type="ARBA" id="ARBA00000985"/>
    </source>
</evidence>
<dbReference type="RefSeq" id="WP_135264163.1">
    <property type="nucleotide sequence ID" value="NZ_SMLM01000002.1"/>
</dbReference>
<dbReference type="UniPathway" id="UPA00068">
    <property type="reaction ID" value="UER00114"/>
</dbReference>
<name>A0A4Z0BWL4_9BURK</name>
<dbReference type="SUPFAM" id="SSF48557">
    <property type="entry name" value="L-aspartase-like"/>
    <property type="match status" value="1"/>
</dbReference>
<comment type="caution">
    <text evidence="6">The sequence shown here is derived from an EMBL/GenBank/DDBJ whole genome shotgun (WGS) entry which is preliminary data.</text>
</comment>
<dbReference type="InterPro" id="IPR000362">
    <property type="entry name" value="Fumarate_lyase_fam"/>
</dbReference>
<dbReference type="PRINTS" id="PR00145">
    <property type="entry name" value="ARGSUCLYASE"/>
</dbReference>
<comment type="pathway">
    <text evidence="2">Amino-acid biosynthesis; L-arginine biosynthesis; L-arginine from L-ornithine and carbamoyl phosphate: step 3/3.</text>
</comment>
<dbReference type="EMBL" id="SMLM01000002">
    <property type="protein sequence ID" value="TFZ02638.1"/>
    <property type="molecule type" value="Genomic_DNA"/>
</dbReference>
<dbReference type="PANTHER" id="PTHR43814">
    <property type="entry name" value="ARGININOSUCCINATE LYASE"/>
    <property type="match status" value="1"/>
</dbReference>
<dbReference type="PRINTS" id="PR00149">
    <property type="entry name" value="FUMRATELYASE"/>
</dbReference>
<dbReference type="OrthoDB" id="9769623at2"/>
<feature type="domain" description="Fumarate lyase N-terminal" evidence="5">
    <location>
        <begin position="53"/>
        <end position="309"/>
    </location>
</feature>
<dbReference type="GO" id="GO:0042450">
    <property type="term" value="P:L-arginine biosynthetic process via ornithine"/>
    <property type="evidence" value="ECO:0007669"/>
    <property type="project" value="InterPro"/>
</dbReference>
<comment type="catalytic activity">
    <reaction evidence="1">
        <text>2-(N(omega)-L-arginino)succinate = fumarate + L-arginine</text>
        <dbReference type="Rhea" id="RHEA:24020"/>
        <dbReference type="ChEBI" id="CHEBI:29806"/>
        <dbReference type="ChEBI" id="CHEBI:32682"/>
        <dbReference type="ChEBI" id="CHEBI:57472"/>
        <dbReference type="EC" id="4.3.2.1"/>
    </reaction>
</comment>
<keyword evidence="4" id="KW-0028">Amino-acid biosynthesis</keyword>
<dbReference type="Pfam" id="PF00206">
    <property type="entry name" value="Lyase_1"/>
    <property type="match status" value="1"/>
</dbReference>
<dbReference type="EC" id="4.3.2.1" evidence="3"/>
<dbReference type="AlphaFoldDB" id="A0A4Z0BWL4"/>
<sequence>MNDKAPSFRAAGTRLKGSLRPELSAVCYPVPDERIWRVLDGVHRFDKAHIVMLAEAGILEREDAAKLLAALLELEQAEGGAVQARLDIGGGNHSGEKYLTAKLGEGVAGRIHAGRSSGDISAVANRLTQQCELRDTMRLLLQLRRAVLARAGQDARVLVMGYSHLQHAQPSTMGHYWCSALFGLERDFARLADLYRRFDFSPAGAAVLTGSRFALRPQRTAELLGFSAVFRNSRDAGWAADAYQEAAAALSILLATCGRIADDLYLWSTSEFGIVEIDDGFCINSSILPQKKNPVALEHIRGVGRIAMGRATSVSAAFASPSDSIVFERYLAVEELWRTFDDAKGALTLFSAVLESLTVHEDAALAAFEDSWCWTSDLAAALVLEHGLPWRTAQQSVSVLVRQMMDSRRTAESVTESDVLQAFLTYTGQDGLRLAPGFVDQVRQPRAIVESRIVSGGPAERDVMQQVESAAACIEQDARAAQEFESAAQAADRKLGEAIQALLVPHRGD</sequence>
<accession>A0A4Z0BWL4</accession>
<keyword evidence="7" id="KW-1185">Reference proteome</keyword>
<dbReference type="InterPro" id="IPR024083">
    <property type="entry name" value="Fumarase/histidase_N"/>
</dbReference>
<reference evidence="6 7" key="1">
    <citation type="submission" date="2019-03" db="EMBL/GenBank/DDBJ databases">
        <title>Ramlibacter henchirensis DSM 14656, whole genome shotgun sequence.</title>
        <authorList>
            <person name="Zhang X."/>
            <person name="Feng G."/>
            <person name="Zhu H."/>
        </authorList>
    </citation>
    <scope>NUCLEOTIDE SEQUENCE [LARGE SCALE GENOMIC DNA]</scope>
    <source>
        <strain evidence="6 7">DSM 14656</strain>
    </source>
</reference>
<dbReference type="GO" id="GO:0005829">
    <property type="term" value="C:cytosol"/>
    <property type="evidence" value="ECO:0007669"/>
    <property type="project" value="TreeGrafter"/>
</dbReference>
<organism evidence="6 7">
    <name type="scientific">Ramlibacter henchirensis</name>
    <dbReference type="NCBI Taxonomy" id="204072"/>
    <lineage>
        <taxon>Bacteria</taxon>
        <taxon>Pseudomonadati</taxon>
        <taxon>Pseudomonadota</taxon>
        <taxon>Betaproteobacteria</taxon>
        <taxon>Burkholderiales</taxon>
        <taxon>Comamonadaceae</taxon>
        <taxon>Ramlibacter</taxon>
    </lineage>
</organism>
<evidence type="ECO:0000256" key="3">
    <source>
        <dbReference type="ARBA" id="ARBA00012338"/>
    </source>
</evidence>
<dbReference type="Gene3D" id="1.10.275.10">
    <property type="entry name" value="Fumarase/aspartase (N-terminal domain)"/>
    <property type="match status" value="1"/>
</dbReference>
<evidence type="ECO:0000256" key="4">
    <source>
        <dbReference type="ARBA" id="ARBA00022571"/>
    </source>
</evidence>
<dbReference type="InterPro" id="IPR008948">
    <property type="entry name" value="L-Aspartase-like"/>
</dbReference>
<protein>
    <recommendedName>
        <fullName evidence="3">argininosuccinate lyase</fullName>
        <ecNumber evidence="3">4.3.2.1</ecNumber>
    </recommendedName>
</protein>
<gene>
    <name evidence="6" type="ORF">EZ313_15380</name>
</gene>
<dbReference type="Gene3D" id="1.20.200.10">
    <property type="entry name" value="Fumarase/aspartase (Central domain)"/>
    <property type="match status" value="1"/>
</dbReference>